<feature type="compositionally biased region" description="Basic and acidic residues" evidence="1">
    <location>
        <begin position="81"/>
        <end position="97"/>
    </location>
</feature>
<organism evidence="2 3">
    <name type="scientific">Sphaerimonospora thailandensis</name>
    <dbReference type="NCBI Taxonomy" id="795644"/>
    <lineage>
        <taxon>Bacteria</taxon>
        <taxon>Bacillati</taxon>
        <taxon>Actinomycetota</taxon>
        <taxon>Actinomycetes</taxon>
        <taxon>Streptosporangiales</taxon>
        <taxon>Streptosporangiaceae</taxon>
        <taxon>Sphaerimonospora</taxon>
    </lineage>
</organism>
<protein>
    <submittedName>
        <fullName evidence="2">Uncharacterized protein</fullName>
    </submittedName>
</protein>
<keyword evidence="3" id="KW-1185">Reference proteome</keyword>
<dbReference type="Proteomes" id="UP000610966">
    <property type="component" value="Unassembled WGS sequence"/>
</dbReference>
<evidence type="ECO:0000313" key="3">
    <source>
        <dbReference type="Proteomes" id="UP000610966"/>
    </source>
</evidence>
<evidence type="ECO:0000313" key="2">
    <source>
        <dbReference type="EMBL" id="GIH70891.1"/>
    </source>
</evidence>
<accession>A0A8J3W0L5</accession>
<gene>
    <name evidence="2" type="ORF">Mth01_31440</name>
</gene>
<dbReference type="EMBL" id="BOOG01000027">
    <property type="protein sequence ID" value="GIH70891.1"/>
    <property type="molecule type" value="Genomic_DNA"/>
</dbReference>
<sequence length="97" mass="10208">MVTEELVADAVELVGGHAGDGVFADLLQGLRRDTSGDPHPFDGLRGLDVAVAPLGFGLPHVLRPDDMGGDLEGGRDTPWAEQRRHADKSSSAARGHD</sequence>
<reference evidence="2" key="1">
    <citation type="submission" date="2021-01" db="EMBL/GenBank/DDBJ databases">
        <title>Whole genome shotgun sequence of Sphaerimonospora thailandensis NBRC 107569.</title>
        <authorList>
            <person name="Komaki H."/>
            <person name="Tamura T."/>
        </authorList>
    </citation>
    <scope>NUCLEOTIDE SEQUENCE</scope>
    <source>
        <strain evidence="2">NBRC 107569</strain>
    </source>
</reference>
<comment type="caution">
    <text evidence="2">The sequence shown here is derived from an EMBL/GenBank/DDBJ whole genome shotgun (WGS) entry which is preliminary data.</text>
</comment>
<feature type="region of interest" description="Disordered" evidence="1">
    <location>
        <begin position="62"/>
        <end position="97"/>
    </location>
</feature>
<proteinExistence type="predicted"/>
<dbReference type="AlphaFoldDB" id="A0A8J3W0L5"/>
<evidence type="ECO:0000256" key="1">
    <source>
        <dbReference type="SAM" id="MobiDB-lite"/>
    </source>
</evidence>
<name>A0A8J3W0L5_9ACTN</name>